<dbReference type="PANTHER" id="PTHR34154:SF3">
    <property type="entry name" value="ALKALI-SENSITIVE LINKAGE PROTEIN 1"/>
    <property type="match status" value="1"/>
</dbReference>
<feature type="chain" id="PRO_5046145322" description="Asl1-like glycosyl hydrolase catalytic domain-containing protein" evidence="2">
    <location>
        <begin position="27"/>
        <end position="772"/>
    </location>
</feature>
<feature type="region of interest" description="Disordered" evidence="1">
    <location>
        <begin position="133"/>
        <end position="255"/>
    </location>
</feature>
<protein>
    <recommendedName>
        <fullName evidence="3">Asl1-like glycosyl hydrolase catalytic domain-containing protein</fullName>
    </recommendedName>
</protein>
<dbReference type="PRINTS" id="PR01217">
    <property type="entry name" value="PRICHEXTENSN"/>
</dbReference>
<feature type="compositionally biased region" description="Polar residues" evidence="1">
    <location>
        <begin position="77"/>
        <end position="90"/>
    </location>
</feature>
<dbReference type="Gene3D" id="3.20.20.80">
    <property type="entry name" value="Glycosidases"/>
    <property type="match status" value="1"/>
</dbReference>
<dbReference type="InterPro" id="IPR024655">
    <property type="entry name" value="Asl1_glyco_hydro_catalytic"/>
</dbReference>
<feature type="compositionally biased region" description="Pro residues" evidence="1">
    <location>
        <begin position="133"/>
        <end position="223"/>
    </location>
</feature>
<dbReference type="Pfam" id="PF11790">
    <property type="entry name" value="Glyco_hydro_cc"/>
    <property type="match status" value="1"/>
</dbReference>
<accession>A0ABR2YJ50</accession>
<evidence type="ECO:0000256" key="1">
    <source>
        <dbReference type="SAM" id="MobiDB-lite"/>
    </source>
</evidence>
<keyword evidence="2" id="KW-0732">Signal</keyword>
<feature type="compositionally biased region" description="Low complexity" evidence="1">
    <location>
        <begin position="61"/>
        <end position="76"/>
    </location>
</feature>
<feature type="signal peptide" evidence="2">
    <location>
        <begin position="1"/>
        <end position="26"/>
    </location>
</feature>
<sequence>MTHCSAILTSTIFAIILAAAFIPSHGAGALYGRRRGLLQPFYTSSGNTDTTQGTPRATGQNTLNSNYPSSTPTSNTQLQPQTAGSTQPTSVKPLTVPTPVEPLLPPTQVKEFPPPFPVPVFPPPYPVPVFSPPSPVVESPPPPAAASPPPPATASPPPDPLSPPPPAASPPPPAASPPPPATASPPPPAAAAPAPLPDATSPPPPATTSPPPPATTSPPPPATAAPAPASASPPPPATATSPPPPISSGSYTSSTSAGVTVNLNINAQPSNPVVLNQVYTPVTTAVQNNDVNVFVNTIVIINTVVQVDAFVQATVYVCNSGGTKHGVGTAFTKLYALAFAQAASKNVNSAAFTIARIAVVGGFPADLFAEATVEAFLLGGDTQLQFARAWAVAVAAYGCDVVRPLLLRIQFIAVKTGNGGLFVVFIKTIPALQICFTGDVVRATALAKTSVTSFGGSVTAIADAKATATVAFAGRSRTRRASLAAPVRAAYKGVVSKADTNYNRAALSQLLTSPACKWTYNYGTAPQGVPDGMTFVPMVFGHDQFKANGDLTASAYSELQTYGKNNYIIGFNEPDGDARDQSKIPVDQAILYWDKVHYTARLPGMNAALGSPAMGGVPTQTANGLVDAATPGCWLDRFLSGTNARLNGDSVDFICVHWYPESGKLPSTDQQIDDSAGILIDFLTRVHNQYGKPIWLTEFALVTYDNHGEPNAWPSQDVQEKFLQKAAQGMNSLQFVDRYSWFDLPPWKGTNVNLFDGSGAINNLGKAFRAIG</sequence>
<feature type="compositionally biased region" description="Pro residues" evidence="1">
    <location>
        <begin position="231"/>
        <end position="246"/>
    </location>
</feature>
<gene>
    <name evidence="4" type="ORF">WJX75_003082</name>
</gene>
<feature type="region of interest" description="Disordered" evidence="1">
    <location>
        <begin position="42"/>
        <end position="107"/>
    </location>
</feature>
<name>A0ABR2YJ50_9CHLO</name>
<comment type="caution">
    <text evidence="4">The sequence shown here is derived from an EMBL/GenBank/DDBJ whole genome shotgun (WGS) entry which is preliminary data.</text>
</comment>
<organism evidence="4 5">
    <name type="scientific">Coccomyxa subellipsoidea</name>
    <dbReference type="NCBI Taxonomy" id="248742"/>
    <lineage>
        <taxon>Eukaryota</taxon>
        <taxon>Viridiplantae</taxon>
        <taxon>Chlorophyta</taxon>
        <taxon>core chlorophytes</taxon>
        <taxon>Trebouxiophyceae</taxon>
        <taxon>Trebouxiophyceae incertae sedis</taxon>
        <taxon>Coccomyxaceae</taxon>
        <taxon>Coccomyxa</taxon>
    </lineage>
</organism>
<evidence type="ECO:0000313" key="5">
    <source>
        <dbReference type="Proteomes" id="UP001491310"/>
    </source>
</evidence>
<feature type="compositionally biased region" description="Polar residues" evidence="1">
    <location>
        <begin position="42"/>
        <end position="60"/>
    </location>
</feature>
<dbReference type="InterPro" id="IPR053183">
    <property type="entry name" value="ASL1"/>
</dbReference>
<dbReference type="InterPro" id="IPR017853">
    <property type="entry name" value="GH"/>
</dbReference>
<evidence type="ECO:0000313" key="4">
    <source>
        <dbReference type="EMBL" id="KAK9906511.1"/>
    </source>
</evidence>
<reference evidence="4 5" key="1">
    <citation type="journal article" date="2024" name="Nat. Commun.">
        <title>Phylogenomics reveals the evolutionary origins of lichenization in chlorophyte algae.</title>
        <authorList>
            <person name="Puginier C."/>
            <person name="Libourel C."/>
            <person name="Otte J."/>
            <person name="Skaloud P."/>
            <person name="Haon M."/>
            <person name="Grisel S."/>
            <person name="Petersen M."/>
            <person name="Berrin J.G."/>
            <person name="Delaux P.M."/>
            <person name="Dal Grande F."/>
            <person name="Keller J."/>
        </authorList>
    </citation>
    <scope>NUCLEOTIDE SEQUENCE [LARGE SCALE GENOMIC DNA]</scope>
    <source>
        <strain evidence="4 5">SAG 216-7</strain>
    </source>
</reference>
<dbReference type="Proteomes" id="UP001491310">
    <property type="component" value="Unassembled WGS sequence"/>
</dbReference>
<feature type="domain" description="Asl1-like glycosyl hydrolase catalytic" evidence="3">
    <location>
        <begin position="513"/>
        <end position="768"/>
    </location>
</feature>
<dbReference type="EMBL" id="JALJOT010000010">
    <property type="protein sequence ID" value="KAK9906511.1"/>
    <property type="molecule type" value="Genomic_DNA"/>
</dbReference>
<dbReference type="PANTHER" id="PTHR34154">
    <property type="entry name" value="ALKALI-SENSITIVE LINKAGE PROTEIN 1"/>
    <property type="match status" value="1"/>
</dbReference>
<keyword evidence="5" id="KW-1185">Reference proteome</keyword>
<dbReference type="SUPFAM" id="SSF51445">
    <property type="entry name" value="(Trans)glycosidases"/>
    <property type="match status" value="1"/>
</dbReference>
<proteinExistence type="predicted"/>
<evidence type="ECO:0000256" key="2">
    <source>
        <dbReference type="SAM" id="SignalP"/>
    </source>
</evidence>
<evidence type="ECO:0000259" key="3">
    <source>
        <dbReference type="Pfam" id="PF11790"/>
    </source>
</evidence>